<evidence type="ECO:0000313" key="4">
    <source>
        <dbReference type="EMBL" id="SET14384.1"/>
    </source>
</evidence>
<dbReference type="InterPro" id="IPR002843">
    <property type="entry name" value="ATPase_V0-cplx_csu/dsu"/>
</dbReference>
<dbReference type="RefSeq" id="WP_074648722.1">
    <property type="nucleotide sequence ID" value="NZ_FOIL01000006.1"/>
</dbReference>
<keyword evidence="3" id="KW-0406">Ion transport</keyword>
<dbReference type="GO" id="GO:0046961">
    <property type="term" value="F:proton-transporting ATPase activity, rotational mechanism"/>
    <property type="evidence" value="ECO:0007669"/>
    <property type="project" value="InterPro"/>
</dbReference>
<dbReference type="OrthoDB" id="1653at2"/>
<reference evidence="4 5" key="1">
    <citation type="submission" date="2016-10" db="EMBL/GenBank/DDBJ databases">
        <authorList>
            <person name="de Groot N.N."/>
        </authorList>
    </citation>
    <scope>NUCLEOTIDE SEQUENCE [LARGE SCALE GENOMIC DNA]</scope>
    <source>
        <strain evidence="4 5">KH1P1</strain>
    </source>
</reference>
<protein>
    <submittedName>
        <fullName evidence="4">V/A-type H+-transporting ATPase subunit C</fullName>
    </submittedName>
</protein>
<dbReference type="InterPro" id="IPR044911">
    <property type="entry name" value="V-type_ATPase_csu/dsu_dom_3"/>
</dbReference>
<dbReference type="InterPro" id="IPR036079">
    <property type="entry name" value="ATPase_csu/dsu_sf"/>
</dbReference>
<dbReference type="STRING" id="1526.SAMN02910262_01198"/>
<dbReference type="Pfam" id="PF01992">
    <property type="entry name" value="vATP-synt_AC39"/>
    <property type="match status" value="1"/>
</dbReference>
<dbReference type="SUPFAM" id="SSF103486">
    <property type="entry name" value="V-type ATP synthase subunit C"/>
    <property type="match status" value="1"/>
</dbReference>
<keyword evidence="5" id="KW-1185">Reference proteome</keyword>
<dbReference type="InterPro" id="IPR050873">
    <property type="entry name" value="V-ATPase_V0D/AC39_subunit"/>
</dbReference>
<dbReference type="PANTHER" id="PTHR38682:SF1">
    <property type="entry name" value="V-TYPE ATP SYNTHASE SUBUNIT C"/>
    <property type="match status" value="1"/>
</dbReference>
<dbReference type="Gene3D" id="1.20.1690.10">
    <property type="entry name" value="V-type ATP synthase subunit C domain"/>
    <property type="match status" value="2"/>
</dbReference>
<evidence type="ECO:0000313" key="5">
    <source>
        <dbReference type="Proteomes" id="UP000199820"/>
    </source>
</evidence>
<dbReference type="Gene3D" id="1.10.132.50">
    <property type="entry name" value="ATP synthase (C/AC39) subunit, domain 3"/>
    <property type="match status" value="1"/>
</dbReference>
<name>A0A1I0C5B7_9FIRM</name>
<dbReference type="EMBL" id="FOIL01000006">
    <property type="protein sequence ID" value="SET14384.1"/>
    <property type="molecule type" value="Genomic_DNA"/>
</dbReference>
<dbReference type="InterPro" id="IPR035067">
    <property type="entry name" value="V-type_ATPase_csu/dsu"/>
</dbReference>
<evidence type="ECO:0000256" key="1">
    <source>
        <dbReference type="ARBA" id="ARBA00006709"/>
    </source>
</evidence>
<keyword evidence="2" id="KW-0813">Transport</keyword>
<dbReference type="AlphaFoldDB" id="A0A1I0C5B7"/>
<dbReference type="PANTHER" id="PTHR38682">
    <property type="entry name" value="V-TYPE ATP SYNTHASE SUBUNIT C"/>
    <property type="match status" value="1"/>
</dbReference>
<evidence type="ECO:0000256" key="2">
    <source>
        <dbReference type="ARBA" id="ARBA00022448"/>
    </source>
</evidence>
<proteinExistence type="inferred from homology"/>
<sequence>MSEKYTYAVARIRALEVSLFTGSVIDQLIAMPDMAASLQFLRERGWGHPSESEGADELLAAEESKIWEVVSELRVGLDNFDVLSLPKTFHNLKAAVRSSCTGVSVPGIYYEDASIPGKAMEEIAQGKNWDRLPDSMREAAQEAAETLLHTGDAQLSDMIIDRACLEAILSAGKNAKESIVRDYAEETVAVADIRTAVRGAKTGKTLEFLNRALAACGSLDAGHLARAAAGGFDSVKEYIGQTSYSEGAEALSDSMSAFERWCDNRVIETMKPQKYNPFTIGPVFAWVIARQNEIKTVRIILSGKENGLKEEAIRERVREMYV</sequence>
<gene>
    <name evidence="4" type="ORF">SAMN04487771_100615</name>
</gene>
<comment type="similarity">
    <text evidence="1">Belongs to the V-ATPase V0D/AC39 subunit family.</text>
</comment>
<accession>A0A1I0C5B7</accession>
<dbReference type="Proteomes" id="UP000199820">
    <property type="component" value="Unassembled WGS sequence"/>
</dbReference>
<evidence type="ECO:0000256" key="3">
    <source>
        <dbReference type="ARBA" id="ARBA00023065"/>
    </source>
</evidence>
<organism evidence="4 5">
    <name type="scientific">[Clostridium] aminophilum</name>
    <dbReference type="NCBI Taxonomy" id="1526"/>
    <lineage>
        <taxon>Bacteria</taxon>
        <taxon>Bacillati</taxon>
        <taxon>Bacillota</taxon>
        <taxon>Clostridia</taxon>
        <taxon>Lachnospirales</taxon>
        <taxon>Lachnospiraceae</taxon>
    </lineage>
</organism>
<dbReference type="eggNOG" id="COG1527">
    <property type="taxonomic scope" value="Bacteria"/>
</dbReference>